<protein>
    <recommendedName>
        <fullName evidence="1">BTB domain-containing protein</fullName>
    </recommendedName>
</protein>
<dbReference type="InterPro" id="IPR000210">
    <property type="entry name" value="BTB/POZ_dom"/>
</dbReference>
<dbReference type="EMBL" id="GG666559">
    <property type="protein sequence ID" value="EEN55489.1"/>
    <property type="molecule type" value="Genomic_DNA"/>
</dbReference>
<organism>
    <name type="scientific">Branchiostoma floridae</name>
    <name type="common">Florida lancelet</name>
    <name type="synonym">Amphioxus</name>
    <dbReference type="NCBI Taxonomy" id="7739"/>
    <lineage>
        <taxon>Eukaryota</taxon>
        <taxon>Metazoa</taxon>
        <taxon>Chordata</taxon>
        <taxon>Cephalochordata</taxon>
        <taxon>Leptocardii</taxon>
        <taxon>Amphioxiformes</taxon>
        <taxon>Branchiostomatidae</taxon>
        <taxon>Branchiostoma</taxon>
    </lineage>
</organism>
<evidence type="ECO:0000313" key="2">
    <source>
        <dbReference type="EMBL" id="EEN55489.1"/>
    </source>
</evidence>
<dbReference type="Pfam" id="PF00651">
    <property type="entry name" value="BTB"/>
    <property type="match status" value="1"/>
</dbReference>
<dbReference type="PANTHER" id="PTHR45632:SF13">
    <property type="entry name" value="KELCH-LIKE PROTEIN 26"/>
    <property type="match status" value="1"/>
</dbReference>
<evidence type="ECO:0000259" key="1">
    <source>
        <dbReference type="PROSITE" id="PS50097"/>
    </source>
</evidence>
<dbReference type="InParanoid" id="C3YW35"/>
<proteinExistence type="predicted"/>
<dbReference type="AlphaFoldDB" id="C3YW35"/>
<dbReference type="SMART" id="SM00225">
    <property type="entry name" value="BTB"/>
    <property type="match status" value="1"/>
</dbReference>
<feature type="non-terminal residue" evidence="2">
    <location>
        <position position="199"/>
    </location>
</feature>
<dbReference type="SUPFAM" id="SSF54695">
    <property type="entry name" value="POZ domain"/>
    <property type="match status" value="1"/>
</dbReference>
<name>C3YW35_BRAFL</name>
<accession>C3YW35</accession>
<reference evidence="2" key="1">
    <citation type="journal article" date="2008" name="Nature">
        <title>The amphioxus genome and the evolution of the chordate karyotype.</title>
        <authorList>
            <consortium name="US DOE Joint Genome Institute (JGI-PGF)"/>
            <person name="Putnam N.H."/>
            <person name="Butts T."/>
            <person name="Ferrier D.E.K."/>
            <person name="Furlong R.F."/>
            <person name="Hellsten U."/>
            <person name="Kawashima T."/>
            <person name="Robinson-Rechavi M."/>
            <person name="Shoguchi E."/>
            <person name="Terry A."/>
            <person name="Yu J.-K."/>
            <person name="Benito-Gutierrez E.L."/>
            <person name="Dubchak I."/>
            <person name="Garcia-Fernandez J."/>
            <person name="Gibson-Brown J.J."/>
            <person name="Grigoriev I.V."/>
            <person name="Horton A.C."/>
            <person name="de Jong P.J."/>
            <person name="Jurka J."/>
            <person name="Kapitonov V.V."/>
            <person name="Kohara Y."/>
            <person name="Kuroki Y."/>
            <person name="Lindquist E."/>
            <person name="Lucas S."/>
            <person name="Osoegawa K."/>
            <person name="Pennacchio L.A."/>
            <person name="Salamov A.A."/>
            <person name="Satou Y."/>
            <person name="Sauka-Spengler T."/>
            <person name="Schmutz J."/>
            <person name="Shin-I T."/>
            <person name="Toyoda A."/>
            <person name="Bronner-Fraser M."/>
            <person name="Fujiyama A."/>
            <person name="Holland L.Z."/>
            <person name="Holland P.W.H."/>
            <person name="Satoh N."/>
            <person name="Rokhsar D.S."/>
        </authorList>
    </citation>
    <scope>NUCLEOTIDE SEQUENCE [LARGE SCALE GENOMIC DNA]</scope>
    <source>
        <strain evidence="2">S238N-H82</strain>
        <tissue evidence="2">Testes</tissue>
    </source>
</reference>
<dbReference type="Gene3D" id="3.30.710.10">
    <property type="entry name" value="Potassium Channel Kv1.1, Chain A"/>
    <property type="match status" value="1"/>
</dbReference>
<dbReference type="PANTHER" id="PTHR45632">
    <property type="entry name" value="LD33804P"/>
    <property type="match status" value="1"/>
</dbReference>
<dbReference type="Pfam" id="PF07707">
    <property type="entry name" value="BACK"/>
    <property type="match status" value="1"/>
</dbReference>
<dbReference type="SMART" id="SM00875">
    <property type="entry name" value="BACK"/>
    <property type="match status" value="1"/>
</dbReference>
<dbReference type="Gene3D" id="1.25.40.420">
    <property type="match status" value="1"/>
</dbReference>
<dbReference type="CDD" id="cd18186">
    <property type="entry name" value="BTB_POZ_ZBTB_KLHL-like"/>
    <property type="match status" value="1"/>
</dbReference>
<sequence>MRAEGVLLDVTVVVGEEEFMAHSTVLAYGSDYFRGLFSSGMKESQEKRVDLKDPSVTAAAFRLLLEFLYTGQLVMSLENVYEVLAVANHLQVNLRMPYYAKMTHVIPFYILQVADLYNLKTLQESLDTVIAEDFMEVTSSHDFLEYATKDEMIRLLQLETLAAPSEQQVYEAALRWLTHDTSHMEHAAAVLSHVRLALL</sequence>
<gene>
    <name evidence="2" type="ORF">BRAFLDRAFT_223873</name>
</gene>
<dbReference type="eggNOG" id="KOG4441">
    <property type="taxonomic scope" value="Eukaryota"/>
</dbReference>
<dbReference type="PROSITE" id="PS50097">
    <property type="entry name" value="BTB"/>
    <property type="match status" value="1"/>
</dbReference>
<feature type="domain" description="BTB" evidence="1">
    <location>
        <begin position="8"/>
        <end position="77"/>
    </location>
</feature>
<dbReference type="InterPro" id="IPR011705">
    <property type="entry name" value="BACK"/>
</dbReference>
<dbReference type="InterPro" id="IPR011333">
    <property type="entry name" value="SKP1/BTB/POZ_sf"/>
</dbReference>